<evidence type="ECO:0000313" key="5">
    <source>
        <dbReference type="EMBL" id="MDY3563163.1"/>
    </source>
</evidence>
<dbReference type="InterPro" id="IPR022655">
    <property type="entry name" value="DUF1553"/>
</dbReference>
<organism evidence="5 6">
    <name type="scientific">Gemmata algarum</name>
    <dbReference type="NCBI Taxonomy" id="2975278"/>
    <lineage>
        <taxon>Bacteria</taxon>
        <taxon>Pseudomonadati</taxon>
        <taxon>Planctomycetota</taxon>
        <taxon>Planctomycetia</taxon>
        <taxon>Gemmatales</taxon>
        <taxon>Gemmataceae</taxon>
        <taxon>Gemmata</taxon>
    </lineage>
</organism>
<evidence type="ECO:0000259" key="3">
    <source>
        <dbReference type="Pfam" id="PF07587"/>
    </source>
</evidence>
<dbReference type="Pfam" id="PF07587">
    <property type="entry name" value="PSD1"/>
    <property type="match status" value="1"/>
</dbReference>
<name>A0ABU5F6F5_9BACT</name>
<comment type="caution">
    <text evidence="5">The sequence shown here is derived from an EMBL/GenBank/DDBJ whole genome shotgun (WGS) entry which is preliminary data.</text>
</comment>
<feature type="domain" description="Cytochrome C Planctomycete-type" evidence="4">
    <location>
        <begin position="57"/>
        <end position="110"/>
    </location>
</feature>
<dbReference type="Pfam" id="PF07635">
    <property type="entry name" value="PSCyt1"/>
    <property type="match status" value="1"/>
</dbReference>
<dbReference type="InterPro" id="IPR011444">
    <property type="entry name" value="DUF1549"/>
</dbReference>
<evidence type="ECO:0000256" key="1">
    <source>
        <dbReference type="SAM" id="MobiDB-lite"/>
    </source>
</evidence>
<feature type="domain" description="DUF1553" evidence="3">
    <location>
        <begin position="438"/>
        <end position="678"/>
    </location>
</feature>
<dbReference type="EMBL" id="JAXBLV010000233">
    <property type="protein sequence ID" value="MDY3563163.1"/>
    <property type="molecule type" value="Genomic_DNA"/>
</dbReference>
<accession>A0ABU5F6F5</accession>
<feature type="region of interest" description="Disordered" evidence="1">
    <location>
        <begin position="129"/>
        <end position="166"/>
    </location>
</feature>
<dbReference type="SUPFAM" id="SSF46626">
    <property type="entry name" value="Cytochrome c"/>
    <property type="match status" value="1"/>
</dbReference>
<protein>
    <submittedName>
        <fullName evidence="5">DUF1553 domain-containing protein</fullName>
    </submittedName>
</protein>
<dbReference type="Proteomes" id="UP001272242">
    <property type="component" value="Unassembled WGS sequence"/>
</dbReference>
<evidence type="ECO:0000259" key="2">
    <source>
        <dbReference type="Pfam" id="PF07583"/>
    </source>
</evidence>
<gene>
    <name evidence="5" type="ORF">R5W23_004662</name>
</gene>
<sequence>MRLLPRRRYLVLALLVLLVGGVALIAAPHKKARKKKRPAPAKVDYAQQIKPILEAHCYSCHGPTQLKGGLRLDRAAELRAGAIVPGNSAKSPLVAVLTGADDLPQMPPDGEPLGAEQIALIKKWIDEGAEVPDEPDPTPSHGPDHWAFRAPVAPPAPGTNSAGNPIDAFLTAGRERRGLAPNPPAPAAVLLRRVFIDLIGLPPTREELAAFLTDTADGAYERVVDRLLADRRYGERWARHWMDVWRYSEADGRKAKADIWWGNAHVWRWRDWIVDALNGDKGYDRMVLEMLAGDEVAPDDPKTTAATGFLVRNWFKLDRDIWLTNTVDHTAKAFLGLSMGCARCHDHKFDPVSQKEYYQFRAFFEPHDVRTDPVPGETGPAAHVARAFDAKPDEPTWLFVRGDPKVPDKSARITPGAPAVLGTVTVAPPADGAKSTGRRLALARWIGDRANPLTARVAVNHIWMRHFGRPLVDNVADFGTRTPAPVQQPLLDWLAVDFMEQGWSTKRLHRLIVTSAAYRMSSSTKGAPAGNVSADPDNAFYWRANHRRMEAEVVRDSLLWLAGALEPTAGGPPVDSARGAETGRRSLYYRSSREDKMELLTAFDAPSVEECYRREQSIVPQQALALENSAFAWDQARRIARRLEGAAPAPAAFVTAAFEHVLGRSPTAAEASACEAFLTRQKALLADPGRLTPLPLPPEHPAPLDPEAAKQLAERVPGLPLVLGEAKPLPAVAPACDPVAQAREYLVHALLNHNDFITVR</sequence>
<dbReference type="InterPro" id="IPR036909">
    <property type="entry name" value="Cyt_c-like_dom_sf"/>
</dbReference>
<dbReference type="InterPro" id="IPR011429">
    <property type="entry name" value="Cyt_c_Planctomycete-type"/>
</dbReference>
<proteinExistence type="predicted"/>
<reference evidence="6" key="1">
    <citation type="journal article" date="2023" name="Mar. Drugs">
        <title>Gemmata algarum, a Novel Planctomycete Isolated from an Algal Mat, Displays Antimicrobial Activity.</title>
        <authorList>
            <person name="Kumar G."/>
            <person name="Kallscheuer N."/>
            <person name="Kashif M."/>
            <person name="Ahamad S."/>
            <person name="Jagadeeshwari U."/>
            <person name="Pannikurungottu S."/>
            <person name="Haufschild T."/>
            <person name="Kabuu M."/>
            <person name="Sasikala C."/>
            <person name="Jogler C."/>
            <person name="Ramana C."/>
        </authorList>
    </citation>
    <scope>NUCLEOTIDE SEQUENCE [LARGE SCALE GENOMIC DNA]</scope>
    <source>
        <strain evidence="6">JC673</strain>
    </source>
</reference>
<evidence type="ECO:0000259" key="4">
    <source>
        <dbReference type="Pfam" id="PF07635"/>
    </source>
</evidence>
<dbReference type="Pfam" id="PF07583">
    <property type="entry name" value="PSCyt2"/>
    <property type="match status" value="1"/>
</dbReference>
<dbReference type="PANTHER" id="PTHR35889">
    <property type="entry name" value="CYCLOINULO-OLIGOSACCHARIDE FRUCTANOTRANSFERASE-RELATED"/>
    <property type="match status" value="1"/>
</dbReference>
<evidence type="ECO:0000313" key="6">
    <source>
        <dbReference type="Proteomes" id="UP001272242"/>
    </source>
</evidence>
<keyword evidence="6" id="KW-1185">Reference proteome</keyword>
<dbReference type="RefSeq" id="WP_320689404.1">
    <property type="nucleotide sequence ID" value="NZ_JAXBLV010000233.1"/>
</dbReference>
<feature type="domain" description="DUF1549" evidence="2">
    <location>
        <begin position="165"/>
        <end position="367"/>
    </location>
</feature>
<dbReference type="PANTHER" id="PTHR35889:SF3">
    <property type="entry name" value="F-BOX DOMAIN-CONTAINING PROTEIN"/>
    <property type="match status" value="1"/>
</dbReference>